<proteinExistence type="predicted"/>
<gene>
    <name evidence="1" type="ORF">LG649_15240</name>
</gene>
<dbReference type="Gene3D" id="1.20.120.450">
    <property type="entry name" value="dinb family like domain"/>
    <property type="match status" value="1"/>
</dbReference>
<reference evidence="1" key="1">
    <citation type="submission" date="2021-10" db="EMBL/GenBank/DDBJ databases">
        <title>Tamlana sargassums sp. nov., and Tamlana laminarinivorans sp. nov., two new bacteria isolated from the brown alga.</title>
        <authorList>
            <person name="Li J."/>
        </authorList>
    </citation>
    <scope>NUCLEOTIDE SEQUENCE</scope>
    <source>
        <strain evidence="1">PT2-4</strain>
    </source>
</reference>
<accession>A0A9X1L583</accession>
<organism evidence="1 2">
    <name type="scientific">Neotamlana laminarinivorans</name>
    <dbReference type="NCBI Taxonomy" id="2883124"/>
    <lineage>
        <taxon>Bacteria</taxon>
        <taxon>Pseudomonadati</taxon>
        <taxon>Bacteroidota</taxon>
        <taxon>Flavobacteriia</taxon>
        <taxon>Flavobacteriales</taxon>
        <taxon>Flavobacteriaceae</taxon>
        <taxon>Neotamlana</taxon>
    </lineage>
</organism>
<sequence>MQLLIKASIDTLRKSESLLEQISNEELMNTSIGPYYSSIGSHIRHIYDFYNCIFREVNGVIDLTARERNTEVESCCKSAQNYLKFILSRLNEYNYDENNIIVIDNLGNGKTEINYTIEALFAQANSHTIHHYAIINYIIDQLGIKLKDCSFGYNPSTPRN</sequence>
<dbReference type="Proteomes" id="UP001139199">
    <property type="component" value="Unassembled WGS sequence"/>
</dbReference>
<dbReference type="SUPFAM" id="SSF109854">
    <property type="entry name" value="DinB/YfiT-like putative metalloenzymes"/>
    <property type="match status" value="1"/>
</dbReference>
<evidence type="ECO:0000313" key="2">
    <source>
        <dbReference type="Proteomes" id="UP001139199"/>
    </source>
</evidence>
<evidence type="ECO:0000313" key="1">
    <source>
        <dbReference type="EMBL" id="MCB4800204.1"/>
    </source>
</evidence>
<dbReference type="InterPro" id="IPR034660">
    <property type="entry name" value="DinB/YfiT-like"/>
</dbReference>
<comment type="caution">
    <text evidence="1">The sequence shown here is derived from an EMBL/GenBank/DDBJ whole genome shotgun (WGS) entry which is preliminary data.</text>
</comment>
<dbReference type="AlphaFoldDB" id="A0A9X1L583"/>
<evidence type="ECO:0008006" key="3">
    <source>
        <dbReference type="Google" id="ProtNLM"/>
    </source>
</evidence>
<name>A0A9X1L583_9FLAO</name>
<dbReference type="EMBL" id="JAJAPW010000009">
    <property type="protein sequence ID" value="MCB4800204.1"/>
    <property type="molecule type" value="Genomic_DNA"/>
</dbReference>
<keyword evidence="2" id="KW-1185">Reference proteome</keyword>
<protein>
    <recommendedName>
        <fullName evidence="3">DinB family protein</fullName>
    </recommendedName>
</protein>
<dbReference type="RefSeq" id="WP_226544680.1">
    <property type="nucleotide sequence ID" value="NZ_JAJAPW010000009.1"/>
</dbReference>